<keyword evidence="2" id="KW-0540">Nuclease</keyword>
<keyword evidence="2" id="KW-0378">Hydrolase</keyword>
<accession>A0A927EY89</accession>
<name>A0A927EY89_9ACTN</name>
<evidence type="ECO:0000313" key="2">
    <source>
        <dbReference type="EMBL" id="MBD3931856.1"/>
    </source>
</evidence>
<dbReference type="EMBL" id="JACXYU010000004">
    <property type="protein sequence ID" value="MBD3931856.1"/>
    <property type="molecule type" value="Genomic_DNA"/>
</dbReference>
<feature type="domain" description="Putative restriction endonuclease" evidence="1">
    <location>
        <begin position="18"/>
        <end position="190"/>
    </location>
</feature>
<keyword evidence="2" id="KW-0255">Endonuclease</keyword>
<dbReference type="PANTHER" id="PTHR35400">
    <property type="entry name" value="SLR1083 PROTEIN"/>
    <property type="match status" value="1"/>
</dbReference>
<keyword evidence="3" id="KW-1185">Reference proteome</keyword>
<organism evidence="2 3">
    <name type="scientific">Streptomyces chumphonensis</name>
    <dbReference type="NCBI Taxonomy" id="1214925"/>
    <lineage>
        <taxon>Bacteria</taxon>
        <taxon>Bacillati</taxon>
        <taxon>Actinomycetota</taxon>
        <taxon>Actinomycetes</taxon>
        <taxon>Kitasatosporales</taxon>
        <taxon>Streptomycetaceae</taxon>
        <taxon>Streptomyces</taxon>
    </lineage>
</organism>
<protein>
    <submittedName>
        <fullName evidence="2">Uma2 family endonuclease</fullName>
    </submittedName>
</protein>
<dbReference type="SUPFAM" id="SSF52980">
    <property type="entry name" value="Restriction endonuclease-like"/>
    <property type="match status" value="1"/>
</dbReference>
<dbReference type="Proteomes" id="UP000632289">
    <property type="component" value="Unassembled WGS sequence"/>
</dbReference>
<evidence type="ECO:0000313" key="3">
    <source>
        <dbReference type="Proteomes" id="UP000632289"/>
    </source>
</evidence>
<evidence type="ECO:0000259" key="1">
    <source>
        <dbReference type="Pfam" id="PF05685"/>
    </source>
</evidence>
<dbReference type="InterPro" id="IPR012296">
    <property type="entry name" value="Nuclease_put_TT1808"/>
</dbReference>
<dbReference type="InterPro" id="IPR011335">
    <property type="entry name" value="Restrct_endonuc-II-like"/>
</dbReference>
<comment type="caution">
    <text evidence="2">The sequence shown here is derived from an EMBL/GenBank/DDBJ whole genome shotgun (WGS) entry which is preliminary data.</text>
</comment>
<gene>
    <name evidence="2" type="ORF">IF129_09810</name>
</gene>
<dbReference type="AlphaFoldDB" id="A0A927EY89"/>
<sequence>MASTPKPTPTPTQDDFLLESFLALETPEGFKAELIEGDIVVTPPPDGDHEDAIDMIVRQVHRHAETEMQASGNKGLILPRGGLCPKNRAIPDATFAPRGLRLFRGAEPWMPCEGVAMVAEVTSRKPLGDRAAKRHCYARGGIPLYLLVDREQGRVTLLSEPSGDDYARTVSVAFGKPVPLPEPFGFELDTADLV</sequence>
<dbReference type="Gene3D" id="3.90.1570.10">
    <property type="entry name" value="tt1808, chain A"/>
    <property type="match status" value="1"/>
</dbReference>
<reference evidence="2" key="1">
    <citation type="submission" date="2020-09" db="EMBL/GenBank/DDBJ databases">
        <title>Secondary metabolite and genome analysis of marine Streptomyces chumphonensis KK1-2T.</title>
        <authorList>
            <person name="Phongsopitanun W."/>
            <person name="Kanchanasin P."/>
            <person name="Pittayakhajonwut P."/>
            <person name="Suwanborirux K."/>
            <person name="Tanasupawat S."/>
        </authorList>
    </citation>
    <scope>NUCLEOTIDE SEQUENCE</scope>
    <source>
        <strain evidence="2">KK1-2</strain>
    </source>
</reference>
<dbReference type="CDD" id="cd06260">
    <property type="entry name" value="DUF820-like"/>
    <property type="match status" value="1"/>
</dbReference>
<dbReference type="GO" id="GO:0004519">
    <property type="term" value="F:endonuclease activity"/>
    <property type="evidence" value="ECO:0007669"/>
    <property type="project" value="UniProtKB-KW"/>
</dbReference>
<proteinExistence type="predicted"/>
<dbReference type="Pfam" id="PF05685">
    <property type="entry name" value="Uma2"/>
    <property type="match status" value="1"/>
</dbReference>
<dbReference type="InterPro" id="IPR008538">
    <property type="entry name" value="Uma2"/>
</dbReference>
<dbReference type="PANTHER" id="PTHR35400:SF3">
    <property type="entry name" value="SLL1072 PROTEIN"/>
    <property type="match status" value="1"/>
</dbReference>